<accession>A0ABY9ECF3</accession>
<keyword evidence="2" id="KW-1185">Reference proteome</keyword>
<protein>
    <submittedName>
        <fullName evidence="1">Uncharacterized protein</fullName>
    </submittedName>
</protein>
<dbReference type="RefSeq" id="WP_301417263.1">
    <property type="nucleotide sequence ID" value="NZ_CP098023.1"/>
</dbReference>
<sequence length="167" mass="18533">MKFLYLVFLLNGSLAADKEIAAATEIAQQYMASQHKALPTLVENAPRLFALRTPSVARAPLAWDANGALTGLDTVDTVEFAPKQNTTFKYTVRGAGSGSNVLTVKIQQKKAGGGWQTRITKELNMPSETKSGSFKVNDYREGDQETIRFRFSRKVGTKAINWYVRRD</sequence>
<evidence type="ECO:0000313" key="1">
    <source>
        <dbReference type="EMBL" id="WKD50708.1"/>
    </source>
</evidence>
<dbReference type="Proteomes" id="UP001321520">
    <property type="component" value="Chromosome"/>
</dbReference>
<name>A0ABY9ECF3_9GAMM</name>
<gene>
    <name evidence="1" type="ORF">M8T91_04575</name>
</gene>
<proteinExistence type="predicted"/>
<dbReference type="EMBL" id="CP098023">
    <property type="protein sequence ID" value="WKD50708.1"/>
    <property type="molecule type" value="Genomic_DNA"/>
</dbReference>
<evidence type="ECO:0000313" key="2">
    <source>
        <dbReference type="Proteomes" id="UP001321520"/>
    </source>
</evidence>
<organism evidence="1 2">
    <name type="scientific">Microbulbifer spongiae</name>
    <dbReference type="NCBI Taxonomy" id="2944933"/>
    <lineage>
        <taxon>Bacteria</taxon>
        <taxon>Pseudomonadati</taxon>
        <taxon>Pseudomonadota</taxon>
        <taxon>Gammaproteobacteria</taxon>
        <taxon>Cellvibrionales</taxon>
        <taxon>Microbulbiferaceae</taxon>
        <taxon>Microbulbifer</taxon>
    </lineage>
</organism>
<reference evidence="1 2" key="1">
    <citation type="submission" date="2022-05" db="EMBL/GenBank/DDBJ databases">
        <title>Microbulbifer sp. nov., isolated from sponge.</title>
        <authorList>
            <person name="Gao L."/>
        </authorList>
    </citation>
    <scope>NUCLEOTIDE SEQUENCE [LARGE SCALE GENOMIC DNA]</scope>
    <source>
        <strain evidence="1 2">MI-G</strain>
    </source>
</reference>